<dbReference type="InterPro" id="IPR015424">
    <property type="entry name" value="PyrdxlP-dep_Trfase"/>
</dbReference>
<dbReference type="PANTHER" id="PTHR11773:SF1">
    <property type="entry name" value="GLYCINE DEHYDROGENASE (DECARBOXYLATING), MITOCHONDRIAL"/>
    <property type="match status" value="1"/>
</dbReference>
<gene>
    <name evidence="5" type="ORF">CDO51_12525</name>
</gene>
<dbReference type="NCBIfam" id="NF003346">
    <property type="entry name" value="PRK04366.1"/>
    <property type="match status" value="1"/>
</dbReference>
<organism evidence="5 6">
    <name type="scientific">Natranaerobius trueperi</name>
    <dbReference type="NCBI Taxonomy" id="759412"/>
    <lineage>
        <taxon>Bacteria</taxon>
        <taxon>Bacillati</taxon>
        <taxon>Bacillota</taxon>
        <taxon>Clostridia</taxon>
        <taxon>Natranaerobiales</taxon>
        <taxon>Natranaerobiaceae</taxon>
        <taxon>Natranaerobius</taxon>
    </lineage>
</organism>
<dbReference type="GO" id="GO:0005960">
    <property type="term" value="C:glycine cleavage complex"/>
    <property type="evidence" value="ECO:0007669"/>
    <property type="project" value="TreeGrafter"/>
</dbReference>
<dbReference type="GO" id="GO:0019464">
    <property type="term" value="P:glycine decarboxylation via glycine cleavage system"/>
    <property type="evidence" value="ECO:0007669"/>
    <property type="project" value="TreeGrafter"/>
</dbReference>
<dbReference type="Pfam" id="PF00266">
    <property type="entry name" value="Aminotran_5"/>
    <property type="match status" value="1"/>
</dbReference>
<feature type="domain" description="Aminotransferase class V" evidence="3">
    <location>
        <begin position="180"/>
        <end position="300"/>
    </location>
</feature>
<feature type="domain" description="Glycine dehydrogenase C-terminal" evidence="4">
    <location>
        <begin position="373"/>
        <end position="481"/>
    </location>
</feature>
<evidence type="ECO:0000259" key="3">
    <source>
        <dbReference type="Pfam" id="PF00266"/>
    </source>
</evidence>
<dbReference type="GO" id="GO:0005829">
    <property type="term" value="C:cytosol"/>
    <property type="evidence" value="ECO:0007669"/>
    <property type="project" value="TreeGrafter"/>
</dbReference>
<comment type="function">
    <text evidence="1">The glycine cleavage system catalyzes the degradation of glycine. The P protein binds the alpha-amino group of glycine through its pyridoxal phosphate cofactor; CO(2) is released and the remaining methylamine moiety is then transferred to the lipoamide cofactor of the H protein.</text>
</comment>
<dbReference type="AlphaFoldDB" id="A0A226BX12"/>
<evidence type="ECO:0000256" key="1">
    <source>
        <dbReference type="ARBA" id="ARBA00003788"/>
    </source>
</evidence>
<dbReference type="GO" id="GO:0004375">
    <property type="term" value="F:glycine dehydrogenase (decarboxylating) activity"/>
    <property type="evidence" value="ECO:0007669"/>
    <property type="project" value="InterPro"/>
</dbReference>
<dbReference type="EMBL" id="NIQC01000046">
    <property type="protein sequence ID" value="OWZ82729.1"/>
    <property type="molecule type" value="Genomic_DNA"/>
</dbReference>
<keyword evidence="6" id="KW-1185">Reference proteome</keyword>
<evidence type="ECO:0000313" key="6">
    <source>
        <dbReference type="Proteomes" id="UP000214588"/>
    </source>
</evidence>
<name>A0A226BX12_9FIRM</name>
<dbReference type="Gene3D" id="3.40.640.10">
    <property type="entry name" value="Type I PLP-dependent aspartate aminotransferase-like (Major domain)"/>
    <property type="match status" value="1"/>
</dbReference>
<dbReference type="GO" id="GO:0016594">
    <property type="term" value="F:glycine binding"/>
    <property type="evidence" value="ECO:0007669"/>
    <property type="project" value="TreeGrafter"/>
</dbReference>
<dbReference type="SUPFAM" id="SSF53383">
    <property type="entry name" value="PLP-dependent transferases"/>
    <property type="match status" value="1"/>
</dbReference>
<accession>A0A226BX12</accession>
<dbReference type="GO" id="GO:0030170">
    <property type="term" value="F:pyridoxal phosphate binding"/>
    <property type="evidence" value="ECO:0007669"/>
    <property type="project" value="TreeGrafter"/>
</dbReference>
<dbReference type="Proteomes" id="UP000214588">
    <property type="component" value="Unassembled WGS sequence"/>
</dbReference>
<keyword evidence="2" id="KW-0663">Pyridoxal phosphate</keyword>
<evidence type="ECO:0000259" key="4">
    <source>
        <dbReference type="Pfam" id="PF21478"/>
    </source>
</evidence>
<evidence type="ECO:0000256" key="2">
    <source>
        <dbReference type="ARBA" id="ARBA00022898"/>
    </source>
</evidence>
<evidence type="ECO:0000313" key="5">
    <source>
        <dbReference type="EMBL" id="OWZ82729.1"/>
    </source>
</evidence>
<dbReference type="InterPro" id="IPR049316">
    <property type="entry name" value="GDC-P_C"/>
</dbReference>
<dbReference type="InterPro" id="IPR020581">
    <property type="entry name" value="GDC_P"/>
</dbReference>
<dbReference type="InterPro" id="IPR015421">
    <property type="entry name" value="PyrdxlP-dep_Trfase_major"/>
</dbReference>
<reference evidence="5 6" key="1">
    <citation type="submission" date="2017-06" db="EMBL/GenBank/DDBJ databases">
        <title>Draft Genome Sequence of Natranaerobius trueperi halophilic, alkalithermophilic bacteria from soda lakes.</title>
        <authorList>
            <person name="Zhao B."/>
        </authorList>
    </citation>
    <scope>NUCLEOTIDE SEQUENCE [LARGE SCALE GENOMIC DNA]</scope>
    <source>
        <strain evidence="5 6">DSM 18760</strain>
    </source>
</reference>
<dbReference type="Gene3D" id="6.20.440.10">
    <property type="match status" value="1"/>
</dbReference>
<dbReference type="PANTHER" id="PTHR11773">
    <property type="entry name" value="GLYCINE DEHYDROGENASE, DECARBOXYLATING"/>
    <property type="match status" value="1"/>
</dbReference>
<proteinExistence type="predicted"/>
<sequence length="524" mass="59630">MGNSQTGKLRRNFHQACWDEPMIYEMSSPGVRGILVPEAEQEIKDKAGDVTKKIPEFMRREEESDLPEVSQKHVLMHYKHLAQETMGSNITNDISEGTCTMKYNPRINEVLVKEPKFSELHPLQDEDTVQGILEIYYRMEQMFCEITGMDRATFQPGGGNHAVYNAASVVRAYHEANGEGEQRDEIITTIYSHPCNAASPDTAGYKVITIYPDESGFPDIEAIREAASERTAAIFMTNPEDIGLYNPRADEIVKIIKDVGGLCYYDQANANAFLGIARARDAGFDMCHFNVHKTLGTPHGCSGPGNGAFACTEELAKFLPKPTVEYDGSKYYLNYNRPNSYGKVRDFYGTAGVVLRAYAWIRAMGAEGLRETSEVSVINNNYLYEKLIKEIPDLDYCYSDNGHRRQEQVRYTWEKLKEKTGIGTTEIHDRVADYGVQHYWESHEPWVIPEPMTLEPCETYSKDDLDEYIELLKQITKEAYENPDMLKNAPHRAATAKRNDESSLNDPDKWALTWRAYLRKHGKN</sequence>
<dbReference type="OrthoDB" id="9801272at2"/>
<dbReference type="RefSeq" id="WP_089024563.1">
    <property type="nucleotide sequence ID" value="NZ_NIQC01000046.1"/>
</dbReference>
<comment type="caution">
    <text evidence="5">The sequence shown here is derived from an EMBL/GenBank/DDBJ whole genome shotgun (WGS) entry which is preliminary data.</text>
</comment>
<dbReference type="InterPro" id="IPR000192">
    <property type="entry name" value="Aminotrans_V_dom"/>
</dbReference>
<dbReference type="Pfam" id="PF21478">
    <property type="entry name" value="GcvP2_C"/>
    <property type="match status" value="1"/>
</dbReference>
<protein>
    <submittedName>
        <fullName evidence="5">Glycine dehydrogenase subunit 2</fullName>
    </submittedName>
</protein>